<sequence>MGGGGEGGEERRGEERRGEESSEPVQKPRHLIHVSSEQKHQPVVTSTFILFTPALIGGENGLFLGEHHPSPARRTGLTAGPIDRYLWGGCELPPDTRTEMLFV</sequence>
<evidence type="ECO:0000313" key="2">
    <source>
        <dbReference type="EMBL" id="CAB1431898.1"/>
    </source>
</evidence>
<gene>
    <name evidence="2" type="ORF">PLEPLA_LOCUS19955</name>
</gene>
<evidence type="ECO:0000313" key="3">
    <source>
        <dbReference type="Proteomes" id="UP001153269"/>
    </source>
</evidence>
<feature type="compositionally biased region" description="Basic and acidic residues" evidence="1">
    <location>
        <begin position="8"/>
        <end position="20"/>
    </location>
</feature>
<organism evidence="2 3">
    <name type="scientific">Pleuronectes platessa</name>
    <name type="common">European plaice</name>
    <dbReference type="NCBI Taxonomy" id="8262"/>
    <lineage>
        <taxon>Eukaryota</taxon>
        <taxon>Metazoa</taxon>
        <taxon>Chordata</taxon>
        <taxon>Craniata</taxon>
        <taxon>Vertebrata</taxon>
        <taxon>Euteleostomi</taxon>
        <taxon>Actinopterygii</taxon>
        <taxon>Neopterygii</taxon>
        <taxon>Teleostei</taxon>
        <taxon>Neoteleostei</taxon>
        <taxon>Acanthomorphata</taxon>
        <taxon>Carangaria</taxon>
        <taxon>Pleuronectiformes</taxon>
        <taxon>Pleuronectoidei</taxon>
        <taxon>Pleuronectidae</taxon>
        <taxon>Pleuronectes</taxon>
    </lineage>
</organism>
<dbReference type="EMBL" id="CADEAL010001384">
    <property type="protein sequence ID" value="CAB1431898.1"/>
    <property type="molecule type" value="Genomic_DNA"/>
</dbReference>
<accession>A0A9N7YNC3</accession>
<comment type="caution">
    <text evidence="2">The sequence shown here is derived from an EMBL/GenBank/DDBJ whole genome shotgun (WGS) entry which is preliminary data.</text>
</comment>
<proteinExistence type="predicted"/>
<name>A0A9N7YNC3_PLEPL</name>
<evidence type="ECO:0000256" key="1">
    <source>
        <dbReference type="SAM" id="MobiDB-lite"/>
    </source>
</evidence>
<dbReference type="Proteomes" id="UP001153269">
    <property type="component" value="Unassembled WGS sequence"/>
</dbReference>
<dbReference type="AlphaFoldDB" id="A0A9N7YNC3"/>
<reference evidence="2" key="1">
    <citation type="submission" date="2020-03" db="EMBL/GenBank/DDBJ databases">
        <authorList>
            <person name="Weist P."/>
        </authorList>
    </citation>
    <scope>NUCLEOTIDE SEQUENCE</scope>
</reference>
<protein>
    <submittedName>
        <fullName evidence="2">Uncharacterized protein</fullName>
    </submittedName>
</protein>
<keyword evidence="3" id="KW-1185">Reference proteome</keyword>
<feature type="region of interest" description="Disordered" evidence="1">
    <location>
        <begin position="1"/>
        <end position="38"/>
    </location>
</feature>